<feature type="domain" description="3'-5' exonuclease" evidence="1">
    <location>
        <begin position="3"/>
        <end position="175"/>
    </location>
</feature>
<dbReference type="InterPro" id="IPR044876">
    <property type="entry name" value="HRDC_dom_sf"/>
</dbReference>
<dbReference type="InterPro" id="IPR051086">
    <property type="entry name" value="RNase_D-like"/>
</dbReference>
<dbReference type="InterPro" id="IPR010997">
    <property type="entry name" value="HRDC-like_sf"/>
</dbReference>
<accession>A0AAJ1IJ17</accession>
<sequence length="282" mass="33083">MEFKILESTQEIYSFIERLKSENLTTIAMDFEGEFNLHVYGEKLCLIQIFDGCEAYIIDPLKADMSAVKKLFEDEKILKIMWDAQSDISLVVNGYSMTIKSVLDLRPAADLLELTKKDYASVTAEILEIEKKAGKSRFQKYNWMRRPIDKAAVEYALNDVLHLHALRDEVFKRLYDKNLINEFFRLNMIVQNRNYVRVPGQRHKKMKGYRYLSSNEKKKLKKIFDIRDSFARELNWPPHRVIANPELIEISKGITDPGNIRFDRKITPAVRQEIILKIRNSS</sequence>
<gene>
    <name evidence="2" type="ORF">PQJ61_10050</name>
</gene>
<protein>
    <submittedName>
        <fullName evidence="2">Ribonuclease D</fullName>
    </submittedName>
</protein>
<dbReference type="SUPFAM" id="SSF53098">
    <property type="entry name" value="Ribonuclease H-like"/>
    <property type="match status" value="1"/>
</dbReference>
<dbReference type="Proteomes" id="UP001221217">
    <property type="component" value="Unassembled WGS sequence"/>
</dbReference>
<proteinExistence type="predicted"/>
<organism evidence="2 3">
    <name type="scientific">Candidatus Thalassospirochaeta sargassi</name>
    <dbReference type="NCBI Taxonomy" id="3119039"/>
    <lineage>
        <taxon>Bacteria</taxon>
        <taxon>Pseudomonadati</taxon>
        <taxon>Spirochaetota</taxon>
        <taxon>Spirochaetia</taxon>
        <taxon>Spirochaetales</taxon>
        <taxon>Spirochaetaceae</taxon>
        <taxon>Candidatus Thalassospirochaeta</taxon>
    </lineage>
</organism>
<dbReference type="SMART" id="SM00474">
    <property type="entry name" value="35EXOc"/>
    <property type="match status" value="1"/>
</dbReference>
<dbReference type="GO" id="GO:0000166">
    <property type="term" value="F:nucleotide binding"/>
    <property type="evidence" value="ECO:0007669"/>
    <property type="project" value="InterPro"/>
</dbReference>
<dbReference type="EMBL" id="JAQQAL010000022">
    <property type="protein sequence ID" value="MDC7227091.1"/>
    <property type="molecule type" value="Genomic_DNA"/>
</dbReference>
<comment type="caution">
    <text evidence="2">The sequence shown here is derived from an EMBL/GenBank/DDBJ whole genome shotgun (WGS) entry which is preliminary data.</text>
</comment>
<dbReference type="Gene3D" id="3.30.420.10">
    <property type="entry name" value="Ribonuclease H-like superfamily/Ribonuclease H"/>
    <property type="match status" value="1"/>
</dbReference>
<dbReference type="GO" id="GO:0008408">
    <property type="term" value="F:3'-5' exonuclease activity"/>
    <property type="evidence" value="ECO:0007669"/>
    <property type="project" value="InterPro"/>
</dbReference>
<reference evidence="2 3" key="1">
    <citation type="submission" date="2022-12" db="EMBL/GenBank/DDBJ databases">
        <title>Metagenome assembled genome from gulf of manar.</title>
        <authorList>
            <person name="Kohli P."/>
            <person name="Pk S."/>
            <person name="Venkata Ramana C."/>
            <person name="Sasikala C."/>
        </authorList>
    </citation>
    <scope>NUCLEOTIDE SEQUENCE [LARGE SCALE GENOMIC DNA]</scope>
    <source>
        <strain evidence="2">JB008</strain>
    </source>
</reference>
<dbReference type="GO" id="GO:0006139">
    <property type="term" value="P:nucleobase-containing compound metabolic process"/>
    <property type="evidence" value="ECO:0007669"/>
    <property type="project" value="InterPro"/>
</dbReference>
<evidence type="ECO:0000259" key="1">
    <source>
        <dbReference type="SMART" id="SM00474"/>
    </source>
</evidence>
<dbReference type="PANTHER" id="PTHR47649">
    <property type="entry name" value="RIBONUCLEASE D"/>
    <property type="match status" value="1"/>
</dbReference>
<dbReference type="InterPro" id="IPR036397">
    <property type="entry name" value="RNaseH_sf"/>
</dbReference>
<evidence type="ECO:0000313" key="2">
    <source>
        <dbReference type="EMBL" id="MDC7227091.1"/>
    </source>
</evidence>
<dbReference type="InterPro" id="IPR002562">
    <property type="entry name" value="3'-5'_exonuclease_dom"/>
</dbReference>
<name>A0AAJ1IJ17_9SPIO</name>
<dbReference type="InterPro" id="IPR012337">
    <property type="entry name" value="RNaseH-like_sf"/>
</dbReference>
<dbReference type="PANTHER" id="PTHR47649:SF1">
    <property type="entry name" value="RIBONUCLEASE D"/>
    <property type="match status" value="1"/>
</dbReference>
<dbReference type="GO" id="GO:0003676">
    <property type="term" value="F:nucleic acid binding"/>
    <property type="evidence" value="ECO:0007669"/>
    <property type="project" value="InterPro"/>
</dbReference>
<evidence type="ECO:0000313" key="3">
    <source>
        <dbReference type="Proteomes" id="UP001221217"/>
    </source>
</evidence>
<dbReference type="Gene3D" id="1.10.150.80">
    <property type="entry name" value="HRDC domain"/>
    <property type="match status" value="1"/>
</dbReference>
<dbReference type="AlphaFoldDB" id="A0AAJ1IJ17"/>
<dbReference type="Pfam" id="PF01612">
    <property type="entry name" value="DNA_pol_A_exo1"/>
    <property type="match status" value="1"/>
</dbReference>
<dbReference type="SUPFAM" id="SSF47819">
    <property type="entry name" value="HRDC-like"/>
    <property type="match status" value="1"/>
</dbReference>